<dbReference type="EMBL" id="JBBPDW010000047">
    <property type="protein sequence ID" value="KAK7533388.1"/>
    <property type="molecule type" value="Genomic_DNA"/>
</dbReference>
<reference evidence="1 2" key="1">
    <citation type="submission" date="2024-04" db="EMBL/GenBank/DDBJ databases">
        <title>Phyllosticta paracitricarpa is synonymous to the EU quarantine fungus P. citricarpa based on phylogenomic analyses.</title>
        <authorList>
            <consortium name="Lawrence Berkeley National Laboratory"/>
            <person name="Van Ingen-Buijs V.A."/>
            <person name="Van Westerhoven A.C."/>
            <person name="Haridas S."/>
            <person name="Skiadas P."/>
            <person name="Martin F."/>
            <person name="Groenewald J.Z."/>
            <person name="Crous P.W."/>
            <person name="Seidl M.F."/>
        </authorList>
    </citation>
    <scope>NUCLEOTIDE SEQUENCE [LARGE SCALE GENOMIC DNA]</scope>
    <source>
        <strain evidence="1 2">CBS 122670</strain>
    </source>
</reference>
<keyword evidence="2" id="KW-1185">Reference proteome</keyword>
<dbReference type="Proteomes" id="UP001365128">
    <property type="component" value="Unassembled WGS sequence"/>
</dbReference>
<name>A0ABR1LFH7_9PEZI</name>
<accession>A0ABR1LFH7</accession>
<proteinExistence type="predicted"/>
<evidence type="ECO:0000313" key="1">
    <source>
        <dbReference type="EMBL" id="KAK7533388.1"/>
    </source>
</evidence>
<gene>
    <name evidence="1" type="ORF">IWX46DRAFT_329335</name>
</gene>
<sequence length="155" mass="17448">MLSHNYSLILSLNGLAAVYDSIVLIVCMVNYCPSLTLFAFSRVVLLNNNSPIRSLLRFPTFLHEWSVIPFPILLESTLSSTAVLVAHVPFIRSVDSNYPLILASPQASGAPHSNQSNRWSFQRINSFSPDRICVRSRTYSVQLFKDALQSRLGRY</sequence>
<comment type="caution">
    <text evidence="1">The sequence shown here is derived from an EMBL/GenBank/DDBJ whole genome shotgun (WGS) entry which is preliminary data.</text>
</comment>
<organism evidence="1 2">
    <name type="scientific">Phyllosticta citricarpa</name>
    <dbReference type="NCBI Taxonomy" id="55181"/>
    <lineage>
        <taxon>Eukaryota</taxon>
        <taxon>Fungi</taxon>
        <taxon>Dikarya</taxon>
        <taxon>Ascomycota</taxon>
        <taxon>Pezizomycotina</taxon>
        <taxon>Dothideomycetes</taxon>
        <taxon>Dothideomycetes incertae sedis</taxon>
        <taxon>Botryosphaeriales</taxon>
        <taxon>Phyllostictaceae</taxon>
        <taxon>Phyllosticta</taxon>
    </lineage>
</organism>
<protein>
    <submittedName>
        <fullName evidence="1">Uncharacterized protein</fullName>
    </submittedName>
</protein>
<evidence type="ECO:0000313" key="2">
    <source>
        <dbReference type="Proteomes" id="UP001365128"/>
    </source>
</evidence>